<keyword evidence="2" id="KW-1185">Reference proteome</keyword>
<dbReference type="Proteomes" id="UP000276133">
    <property type="component" value="Unassembled WGS sequence"/>
</dbReference>
<evidence type="ECO:0000313" key="2">
    <source>
        <dbReference type="Proteomes" id="UP000276133"/>
    </source>
</evidence>
<dbReference type="AlphaFoldDB" id="A0A3M7QHH9"/>
<sequence length="82" mass="9607">MYKLNSKNQLELRLDHENTVNCVCELLLLKIFFNSSNDTAPCLTVSFLSNQFQNVFNAIWIQAVYKTHIFNIQNTLDFITFD</sequence>
<accession>A0A3M7QHH9</accession>
<reference evidence="1 2" key="1">
    <citation type="journal article" date="2018" name="Sci. Rep.">
        <title>Genomic signatures of local adaptation to the degree of environmental predictability in rotifers.</title>
        <authorList>
            <person name="Franch-Gras L."/>
            <person name="Hahn C."/>
            <person name="Garcia-Roger E.M."/>
            <person name="Carmona M.J."/>
            <person name="Serra M."/>
            <person name="Gomez A."/>
        </authorList>
    </citation>
    <scope>NUCLEOTIDE SEQUENCE [LARGE SCALE GENOMIC DNA]</scope>
    <source>
        <strain evidence="1">HYR1</strain>
    </source>
</reference>
<protein>
    <submittedName>
        <fullName evidence="1">Uncharacterized protein</fullName>
    </submittedName>
</protein>
<gene>
    <name evidence="1" type="ORF">BpHYR1_041548</name>
</gene>
<evidence type="ECO:0000313" key="1">
    <source>
        <dbReference type="EMBL" id="RNA10425.1"/>
    </source>
</evidence>
<dbReference type="EMBL" id="REGN01006211">
    <property type="protein sequence ID" value="RNA10425.1"/>
    <property type="molecule type" value="Genomic_DNA"/>
</dbReference>
<organism evidence="1 2">
    <name type="scientific">Brachionus plicatilis</name>
    <name type="common">Marine rotifer</name>
    <name type="synonym">Brachionus muelleri</name>
    <dbReference type="NCBI Taxonomy" id="10195"/>
    <lineage>
        <taxon>Eukaryota</taxon>
        <taxon>Metazoa</taxon>
        <taxon>Spiralia</taxon>
        <taxon>Gnathifera</taxon>
        <taxon>Rotifera</taxon>
        <taxon>Eurotatoria</taxon>
        <taxon>Monogononta</taxon>
        <taxon>Pseudotrocha</taxon>
        <taxon>Ploima</taxon>
        <taxon>Brachionidae</taxon>
        <taxon>Brachionus</taxon>
    </lineage>
</organism>
<proteinExistence type="predicted"/>
<name>A0A3M7QHH9_BRAPC</name>
<comment type="caution">
    <text evidence="1">The sequence shown here is derived from an EMBL/GenBank/DDBJ whole genome shotgun (WGS) entry which is preliminary data.</text>
</comment>